<name>A0A5R9J415_9PROT</name>
<evidence type="ECO:0000256" key="12">
    <source>
        <dbReference type="PIRSR" id="PIRSR000178-1"/>
    </source>
</evidence>
<dbReference type="RefSeq" id="WP_138325822.1">
    <property type="nucleotide sequence ID" value="NZ_VCDI01000003.1"/>
</dbReference>
<comment type="subunit">
    <text evidence="11">Part of an enzyme complex containing four subunits: a flavoprotein, an iron-sulfur protein, plus two membrane-anchoring proteins, SdhC and SdhD. The complex can form homotrimers.</text>
</comment>
<dbReference type="GO" id="GO:0046872">
    <property type="term" value="F:metal ion binding"/>
    <property type="evidence" value="ECO:0007669"/>
    <property type="project" value="UniProtKB-KW"/>
</dbReference>
<evidence type="ECO:0000256" key="7">
    <source>
        <dbReference type="ARBA" id="ARBA00022723"/>
    </source>
</evidence>
<evidence type="ECO:0000313" key="15">
    <source>
        <dbReference type="Proteomes" id="UP000305654"/>
    </source>
</evidence>
<evidence type="ECO:0000256" key="9">
    <source>
        <dbReference type="ARBA" id="ARBA00023004"/>
    </source>
</evidence>
<dbReference type="CDD" id="cd03499">
    <property type="entry name" value="SQR_TypeC_SdhC"/>
    <property type="match status" value="1"/>
</dbReference>
<feature type="transmembrane region" description="Helical" evidence="13">
    <location>
        <begin position="121"/>
        <end position="144"/>
    </location>
</feature>
<dbReference type="PROSITE" id="PS01001">
    <property type="entry name" value="SDH_CYT_2"/>
    <property type="match status" value="1"/>
</dbReference>
<dbReference type="Proteomes" id="UP000305654">
    <property type="component" value="Unassembled WGS sequence"/>
</dbReference>
<dbReference type="EMBL" id="VCDI01000003">
    <property type="protein sequence ID" value="TLU72360.1"/>
    <property type="molecule type" value="Genomic_DNA"/>
</dbReference>
<evidence type="ECO:0000256" key="8">
    <source>
        <dbReference type="ARBA" id="ARBA00022989"/>
    </source>
</evidence>
<comment type="caution">
    <text evidence="14">The sequence shown here is derived from an EMBL/GenBank/DDBJ whole genome shotgun (WGS) entry which is preliminary data.</text>
</comment>
<evidence type="ECO:0000256" key="10">
    <source>
        <dbReference type="ARBA" id="ARBA00023136"/>
    </source>
</evidence>
<feature type="transmembrane region" description="Helical" evidence="13">
    <location>
        <begin position="44"/>
        <end position="64"/>
    </location>
</feature>
<evidence type="ECO:0000256" key="2">
    <source>
        <dbReference type="ARBA" id="ARBA00004141"/>
    </source>
</evidence>
<evidence type="ECO:0000256" key="13">
    <source>
        <dbReference type="SAM" id="Phobius"/>
    </source>
</evidence>
<dbReference type="PANTHER" id="PTHR10978:SF5">
    <property type="entry name" value="SUCCINATE DEHYDROGENASE CYTOCHROME B560 SUBUNIT, MITOCHONDRIAL"/>
    <property type="match status" value="1"/>
</dbReference>
<accession>A0A5R9J415</accession>
<comment type="function">
    <text evidence="1">Membrane-anchoring subunit of succinate dehydrogenase (SDH).</text>
</comment>
<keyword evidence="9 12" id="KW-0408">Iron</keyword>
<evidence type="ECO:0000256" key="11">
    <source>
        <dbReference type="ARBA" id="ARBA00025912"/>
    </source>
</evidence>
<keyword evidence="6 13" id="KW-0812">Transmembrane</keyword>
<protein>
    <recommendedName>
        <fullName evidence="4">Succinate dehydrogenase cytochrome b556 subunit</fullName>
    </recommendedName>
</protein>
<keyword evidence="7 12" id="KW-0479">Metal-binding</keyword>
<dbReference type="InterPro" id="IPR014314">
    <property type="entry name" value="Succ_DH_cytb556"/>
</dbReference>
<keyword evidence="15" id="KW-1185">Reference proteome</keyword>
<evidence type="ECO:0000256" key="4">
    <source>
        <dbReference type="ARBA" id="ARBA00020076"/>
    </source>
</evidence>
<reference evidence="14 15" key="1">
    <citation type="submission" date="2019-05" db="EMBL/GenBank/DDBJ databases">
        <authorList>
            <person name="Pankratov T."/>
            <person name="Grouzdev D."/>
        </authorList>
    </citation>
    <scope>NUCLEOTIDE SEQUENCE [LARGE SCALE GENOMIC DNA]</scope>
    <source>
        <strain evidence="14 15">KEBCLARHB70R</strain>
    </source>
</reference>
<dbReference type="PIRSF" id="PIRSF000178">
    <property type="entry name" value="SDH_cyt_b560"/>
    <property type="match status" value="1"/>
</dbReference>
<keyword evidence="10 13" id="KW-0472">Membrane</keyword>
<proteinExistence type="inferred from homology"/>
<organism evidence="14 15">
    <name type="scientific">Lichenicoccus roseus</name>
    <dbReference type="NCBI Taxonomy" id="2683649"/>
    <lineage>
        <taxon>Bacteria</taxon>
        <taxon>Pseudomonadati</taxon>
        <taxon>Pseudomonadota</taxon>
        <taxon>Alphaproteobacteria</taxon>
        <taxon>Acetobacterales</taxon>
        <taxon>Acetobacteraceae</taxon>
        <taxon>Lichenicoccus</taxon>
    </lineage>
</organism>
<dbReference type="InterPro" id="IPR034804">
    <property type="entry name" value="SQR/QFR_C/D"/>
</dbReference>
<dbReference type="GO" id="GO:0016020">
    <property type="term" value="C:membrane"/>
    <property type="evidence" value="ECO:0007669"/>
    <property type="project" value="UniProtKB-SubCell"/>
</dbReference>
<dbReference type="Pfam" id="PF01127">
    <property type="entry name" value="Sdh_cyt"/>
    <property type="match status" value="1"/>
</dbReference>
<dbReference type="InterPro" id="IPR000701">
    <property type="entry name" value="SuccDH_FuR_B_TM-su"/>
</dbReference>
<dbReference type="SUPFAM" id="SSF81343">
    <property type="entry name" value="Fumarate reductase respiratory complex transmembrane subunits"/>
    <property type="match status" value="1"/>
</dbReference>
<dbReference type="OrthoDB" id="9799441at2"/>
<keyword evidence="8 13" id="KW-1133">Transmembrane helix</keyword>
<comment type="cofactor">
    <cofactor evidence="12">
        <name>heme</name>
        <dbReference type="ChEBI" id="CHEBI:30413"/>
    </cofactor>
    <text evidence="12">The heme is bound between the two transmembrane subunits.</text>
</comment>
<evidence type="ECO:0000256" key="5">
    <source>
        <dbReference type="ARBA" id="ARBA00022617"/>
    </source>
</evidence>
<evidence type="ECO:0000313" key="14">
    <source>
        <dbReference type="EMBL" id="TLU72360.1"/>
    </source>
</evidence>
<dbReference type="AlphaFoldDB" id="A0A5R9J415"/>
<dbReference type="GO" id="GO:0009055">
    <property type="term" value="F:electron transfer activity"/>
    <property type="evidence" value="ECO:0007669"/>
    <property type="project" value="InterPro"/>
</dbReference>
<dbReference type="PANTHER" id="PTHR10978">
    <property type="entry name" value="SUCCINATE DEHYDROGENASE CYTOCHROME B560 SUBUNIT"/>
    <property type="match status" value="1"/>
</dbReference>
<dbReference type="GO" id="GO:0006099">
    <property type="term" value="P:tricarboxylic acid cycle"/>
    <property type="evidence" value="ECO:0007669"/>
    <property type="project" value="InterPro"/>
</dbReference>
<evidence type="ECO:0000256" key="1">
    <source>
        <dbReference type="ARBA" id="ARBA00004050"/>
    </source>
</evidence>
<dbReference type="Gene3D" id="1.20.1300.10">
    <property type="entry name" value="Fumarate reductase/succinate dehydrogenase, transmembrane subunit"/>
    <property type="match status" value="1"/>
</dbReference>
<feature type="binding site" description="axial binding residue" evidence="12">
    <location>
        <position position="96"/>
    </location>
    <ligand>
        <name>heme</name>
        <dbReference type="ChEBI" id="CHEBI:30413"/>
        <note>ligand shared with second transmembrane subunit</note>
    </ligand>
    <ligandPart>
        <name>Fe</name>
        <dbReference type="ChEBI" id="CHEBI:18248"/>
    </ligandPart>
</feature>
<comment type="similarity">
    <text evidence="3">Belongs to the cytochrome b560 family.</text>
</comment>
<dbReference type="NCBIfam" id="TIGR02970">
    <property type="entry name" value="succ_dehyd_cytB"/>
    <property type="match status" value="1"/>
</dbReference>
<evidence type="ECO:0000256" key="6">
    <source>
        <dbReference type="ARBA" id="ARBA00022692"/>
    </source>
</evidence>
<gene>
    <name evidence="14" type="primary">sdhC</name>
    <name evidence="14" type="ORF">FE263_09765</name>
</gene>
<keyword evidence="5 12" id="KW-0349">Heme</keyword>
<comment type="subcellular location">
    <subcellularLocation>
        <location evidence="2">Membrane</location>
        <topology evidence="2">Multi-pass membrane protein</topology>
    </subcellularLocation>
</comment>
<dbReference type="InterPro" id="IPR018495">
    <property type="entry name" value="Succ_DH_cyt_bsu_CS"/>
</dbReference>
<feature type="transmembrane region" description="Helical" evidence="13">
    <location>
        <begin position="76"/>
        <end position="101"/>
    </location>
</feature>
<evidence type="ECO:0000256" key="3">
    <source>
        <dbReference type="ARBA" id="ARBA00007244"/>
    </source>
</evidence>
<sequence>MKDIRDAQYVAHRSDGSIVRRPMSPHLQVYRPQLTSVLSIGNRLTSIAISAGTLLLVWWLVAAASGPKAFATVQHVIANPIGLLVLFGWTVSLVYHFYAGIRHLVWDSGHGFSLPATHRSGWLTVGLTVATTLLVWAIGLSLWLGA</sequence>